<dbReference type="EMBL" id="BPMK01000007">
    <property type="protein sequence ID" value="GIZ51829.1"/>
    <property type="molecule type" value="Genomic_DNA"/>
</dbReference>
<protein>
    <recommendedName>
        <fullName evidence="1">DUF1330 domain-containing protein</fullName>
    </recommendedName>
</protein>
<reference evidence="2 3" key="1">
    <citation type="journal article" date="2022" name="Int. J. Syst. Evol. Microbiol.">
        <title>Noviherbaspirillum aridicola sp. nov., isolated from an arid soil in Pakistan.</title>
        <authorList>
            <person name="Khan I.U."/>
            <person name="Saqib M."/>
            <person name="Amin A."/>
            <person name="Hussain F."/>
            <person name="Li L."/>
            <person name="Liu Y.H."/>
            <person name="Fang B.Z."/>
            <person name="Ahmed I."/>
            <person name="Li W.J."/>
        </authorList>
    </citation>
    <scope>NUCLEOTIDE SEQUENCE [LARGE SCALE GENOMIC DNA]</scope>
    <source>
        <strain evidence="2 3">NCCP-691</strain>
    </source>
</reference>
<organism evidence="2 3">
    <name type="scientific">Noviherbaspirillum aridicola</name>
    <dbReference type="NCBI Taxonomy" id="2849687"/>
    <lineage>
        <taxon>Bacteria</taxon>
        <taxon>Pseudomonadati</taxon>
        <taxon>Pseudomonadota</taxon>
        <taxon>Betaproteobacteria</taxon>
        <taxon>Burkholderiales</taxon>
        <taxon>Oxalobacteraceae</taxon>
        <taxon>Noviherbaspirillum</taxon>
    </lineage>
</organism>
<accession>A0ABQ4Q523</accession>
<evidence type="ECO:0000259" key="1">
    <source>
        <dbReference type="Pfam" id="PF07045"/>
    </source>
</evidence>
<sequence length="102" mass="11401">MKKAYVVAEVRVHNPGPYEGYRSLATESVARFGGRFLVRGGTRDQREGEDAQHDASLRTVIVEFPSLAQAQAWYESPEYRQAKDIRVANSSGRLFIVEGVEA</sequence>
<feature type="domain" description="DUF1330" evidence="1">
    <location>
        <begin position="3"/>
        <end position="100"/>
    </location>
</feature>
<dbReference type="InterPro" id="IPR011008">
    <property type="entry name" value="Dimeric_a/b-barrel"/>
</dbReference>
<dbReference type="Gene3D" id="3.30.70.100">
    <property type="match status" value="1"/>
</dbReference>
<evidence type="ECO:0000313" key="3">
    <source>
        <dbReference type="Proteomes" id="UP000887222"/>
    </source>
</evidence>
<name>A0ABQ4Q523_9BURK</name>
<proteinExistence type="predicted"/>
<dbReference type="SUPFAM" id="SSF54909">
    <property type="entry name" value="Dimeric alpha+beta barrel"/>
    <property type="match status" value="1"/>
</dbReference>
<dbReference type="Pfam" id="PF07045">
    <property type="entry name" value="DUF1330"/>
    <property type="match status" value="1"/>
</dbReference>
<dbReference type="Proteomes" id="UP000887222">
    <property type="component" value="Unassembled WGS sequence"/>
</dbReference>
<keyword evidence="3" id="KW-1185">Reference proteome</keyword>
<dbReference type="RefSeq" id="WP_220807993.1">
    <property type="nucleotide sequence ID" value="NZ_BPMK01000007.1"/>
</dbReference>
<comment type="caution">
    <text evidence="2">The sequence shown here is derived from an EMBL/GenBank/DDBJ whole genome shotgun (WGS) entry which is preliminary data.</text>
</comment>
<gene>
    <name evidence="2" type="ORF">NCCP691_18430</name>
</gene>
<dbReference type="PANTHER" id="PTHR41521">
    <property type="match status" value="1"/>
</dbReference>
<dbReference type="PANTHER" id="PTHR41521:SF4">
    <property type="entry name" value="BLR0684 PROTEIN"/>
    <property type="match status" value="1"/>
</dbReference>
<evidence type="ECO:0000313" key="2">
    <source>
        <dbReference type="EMBL" id="GIZ51829.1"/>
    </source>
</evidence>
<dbReference type="InterPro" id="IPR010753">
    <property type="entry name" value="DUF1330"/>
</dbReference>